<dbReference type="EMBL" id="QUNF01000017">
    <property type="protein sequence ID" value="REG83503.1"/>
    <property type="molecule type" value="Genomic_DNA"/>
</dbReference>
<evidence type="ECO:0000313" key="1">
    <source>
        <dbReference type="EMBL" id="REG83503.1"/>
    </source>
</evidence>
<evidence type="ECO:0000313" key="2">
    <source>
        <dbReference type="Proteomes" id="UP000256405"/>
    </source>
</evidence>
<reference evidence="1 2" key="1">
    <citation type="submission" date="2018-08" db="EMBL/GenBank/DDBJ databases">
        <title>Genomic Encyclopedia of Archaeal and Bacterial Type Strains, Phase II (KMG-II): from individual species to whole genera.</title>
        <authorList>
            <person name="Goeker M."/>
        </authorList>
    </citation>
    <scope>NUCLEOTIDE SEQUENCE [LARGE SCALE GENOMIC DNA]</scope>
    <source>
        <strain evidence="1 2">DSM 15986</strain>
    </source>
</reference>
<dbReference type="AlphaFoldDB" id="A0A3E0DL66"/>
<accession>A0A3E0DL66</accession>
<protein>
    <submittedName>
        <fullName evidence="1">Uncharacterized protein</fullName>
    </submittedName>
</protein>
<keyword evidence="2" id="KW-1185">Reference proteome</keyword>
<dbReference type="Proteomes" id="UP000256405">
    <property type="component" value="Unassembled WGS sequence"/>
</dbReference>
<organism evidence="1 2">
    <name type="scientific">Algoriphagus antarcticus</name>
    <dbReference type="NCBI Taxonomy" id="238540"/>
    <lineage>
        <taxon>Bacteria</taxon>
        <taxon>Pseudomonadati</taxon>
        <taxon>Bacteroidota</taxon>
        <taxon>Cytophagia</taxon>
        <taxon>Cytophagales</taxon>
        <taxon>Cyclobacteriaceae</taxon>
        <taxon>Algoriphagus</taxon>
    </lineage>
</organism>
<sequence length="44" mass="4794">MKKIILGLGVFALSFAFFGLQNVMATEDTCPNGNCQERKILCNG</sequence>
<comment type="caution">
    <text evidence="1">The sequence shown here is derived from an EMBL/GenBank/DDBJ whole genome shotgun (WGS) entry which is preliminary data.</text>
</comment>
<gene>
    <name evidence="1" type="ORF">C8N25_1172</name>
</gene>
<name>A0A3E0DL66_9BACT</name>
<proteinExistence type="predicted"/>